<keyword evidence="2" id="KW-1185">Reference proteome</keyword>
<name>A0ACC2F5X4_DALPE</name>
<reference evidence="1" key="1">
    <citation type="submission" date="2021-05" db="EMBL/GenBank/DDBJ databases">
        <authorList>
            <person name="Pan Q."/>
            <person name="Jouanno E."/>
            <person name="Zahm M."/>
            <person name="Klopp C."/>
            <person name="Cabau C."/>
            <person name="Louis A."/>
            <person name="Berthelot C."/>
            <person name="Parey E."/>
            <person name="Roest Crollius H."/>
            <person name="Montfort J."/>
            <person name="Robinson-Rechavi M."/>
            <person name="Bouchez O."/>
            <person name="Lampietro C."/>
            <person name="Lopez Roques C."/>
            <person name="Donnadieu C."/>
            <person name="Postlethwait J."/>
            <person name="Bobe J."/>
            <person name="Dillon D."/>
            <person name="Chandos A."/>
            <person name="von Hippel F."/>
            <person name="Guiguen Y."/>
        </authorList>
    </citation>
    <scope>NUCLEOTIDE SEQUENCE</scope>
    <source>
        <strain evidence="1">YG-Jan2019</strain>
    </source>
</reference>
<comment type="caution">
    <text evidence="1">The sequence shown here is derived from an EMBL/GenBank/DDBJ whole genome shotgun (WGS) entry which is preliminary data.</text>
</comment>
<organism evidence="1 2">
    <name type="scientific">Dallia pectoralis</name>
    <name type="common">Alaska blackfish</name>
    <dbReference type="NCBI Taxonomy" id="75939"/>
    <lineage>
        <taxon>Eukaryota</taxon>
        <taxon>Metazoa</taxon>
        <taxon>Chordata</taxon>
        <taxon>Craniata</taxon>
        <taxon>Vertebrata</taxon>
        <taxon>Euteleostomi</taxon>
        <taxon>Actinopterygii</taxon>
        <taxon>Neopterygii</taxon>
        <taxon>Teleostei</taxon>
        <taxon>Protacanthopterygii</taxon>
        <taxon>Esociformes</taxon>
        <taxon>Umbridae</taxon>
        <taxon>Dallia</taxon>
    </lineage>
</organism>
<gene>
    <name evidence="1" type="ORF">DPEC_G00342630</name>
</gene>
<accession>A0ACC2F5X4</accession>
<proteinExistence type="predicted"/>
<dbReference type="EMBL" id="CM055761">
    <property type="protein sequence ID" value="KAJ7986702.1"/>
    <property type="molecule type" value="Genomic_DNA"/>
</dbReference>
<evidence type="ECO:0000313" key="1">
    <source>
        <dbReference type="EMBL" id="KAJ7986702.1"/>
    </source>
</evidence>
<evidence type="ECO:0000313" key="2">
    <source>
        <dbReference type="Proteomes" id="UP001157502"/>
    </source>
</evidence>
<protein>
    <submittedName>
        <fullName evidence="1">Uncharacterized protein</fullName>
    </submittedName>
</protein>
<dbReference type="Proteomes" id="UP001157502">
    <property type="component" value="Chromosome 34"/>
</dbReference>
<sequence>MLSVQQIHDHKAKYDFTTQLWPPPSLPAWFSHCSLLFNHSHLDAVSACFAMLFTKFLRVAPLTPSIPNALQSDCPGNPLQPTSTGRFQALQPPAGSQK</sequence>